<feature type="domain" description="DUF5615" evidence="2">
    <location>
        <begin position="1"/>
        <end position="62"/>
    </location>
</feature>
<feature type="coiled-coil region" evidence="1">
    <location>
        <begin position="92"/>
        <end position="119"/>
    </location>
</feature>
<sequence length="137" mass="14920">MKFLVDECLSPALVNRLQTAGYQATHVTHLNKSGWSDQALMAVILDADWTFITGNAFDFRGPAGTPGSSGGYSGAKIHAGLICLNRPYNDSRRIQLELLEEALSEINELEGDLVNQVLEVTLHDDDTIEATVYGLPT</sequence>
<dbReference type="Pfam" id="PF18480">
    <property type="entry name" value="DUF5615"/>
    <property type="match status" value="1"/>
</dbReference>
<accession>A0ABS1DAT5</accession>
<proteinExistence type="predicted"/>
<gene>
    <name evidence="3" type="ORF">CKO28_05865</name>
</gene>
<protein>
    <recommendedName>
        <fullName evidence="2">DUF5615 domain-containing protein</fullName>
    </recommendedName>
</protein>
<evidence type="ECO:0000313" key="4">
    <source>
        <dbReference type="Proteomes" id="UP001296873"/>
    </source>
</evidence>
<organism evidence="3 4">
    <name type="scientific">Rhodovibrio sodomensis</name>
    <dbReference type="NCBI Taxonomy" id="1088"/>
    <lineage>
        <taxon>Bacteria</taxon>
        <taxon>Pseudomonadati</taxon>
        <taxon>Pseudomonadota</taxon>
        <taxon>Alphaproteobacteria</taxon>
        <taxon>Rhodospirillales</taxon>
        <taxon>Rhodovibrionaceae</taxon>
        <taxon>Rhodovibrio</taxon>
    </lineage>
</organism>
<evidence type="ECO:0000313" key="3">
    <source>
        <dbReference type="EMBL" id="MBK1667557.1"/>
    </source>
</evidence>
<comment type="caution">
    <text evidence="3">The sequence shown here is derived from an EMBL/GenBank/DDBJ whole genome shotgun (WGS) entry which is preliminary data.</text>
</comment>
<dbReference type="InterPro" id="IPR041049">
    <property type="entry name" value="DUF5615"/>
</dbReference>
<reference evidence="3 4" key="1">
    <citation type="journal article" date="2020" name="Microorganisms">
        <title>Osmotic Adaptation and Compatible Solute Biosynthesis of Phototrophic Bacteria as Revealed from Genome Analyses.</title>
        <authorList>
            <person name="Imhoff J.F."/>
            <person name="Rahn T."/>
            <person name="Kunzel S."/>
            <person name="Keller A."/>
            <person name="Neulinger S.C."/>
        </authorList>
    </citation>
    <scope>NUCLEOTIDE SEQUENCE [LARGE SCALE GENOMIC DNA]</scope>
    <source>
        <strain evidence="3 4">DSM 9895</strain>
    </source>
</reference>
<evidence type="ECO:0000259" key="2">
    <source>
        <dbReference type="Pfam" id="PF18480"/>
    </source>
</evidence>
<keyword evidence="1" id="KW-0175">Coiled coil</keyword>
<dbReference type="EMBL" id="NRRL01000008">
    <property type="protein sequence ID" value="MBK1667557.1"/>
    <property type="molecule type" value="Genomic_DNA"/>
</dbReference>
<dbReference type="Proteomes" id="UP001296873">
    <property type="component" value="Unassembled WGS sequence"/>
</dbReference>
<name>A0ABS1DAT5_9PROT</name>
<keyword evidence="4" id="KW-1185">Reference proteome</keyword>
<dbReference type="RefSeq" id="WP_200339712.1">
    <property type="nucleotide sequence ID" value="NZ_NRRL01000008.1"/>
</dbReference>
<evidence type="ECO:0000256" key="1">
    <source>
        <dbReference type="SAM" id="Coils"/>
    </source>
</evidence>